<feature type="region of interest" description="Disordered" evidence="1">
    <location>
        <begin position="1"/>
        <end position="69"/>
    </location>
</feature>
<keyword evidence="3" id="KW-1185">Reference proteome</keyword>
<organism evidence="2 3">
    <name type="scientific">Cupriavidus alkaliphilus</name>
    <dbReference type="NCBI Taxonomy" id="942866"/>
    <lineage>
        <taxon>Bacteria</taxon>
        <taxon>Pseudomonadati</taxon>
        <taxon>Pseudomonadota</taxon>
        <taxon>Betaproteobacteria</taxon>
        <taxon>Burkholderiales</taxon>
        <taxon>Burkholderiaceae</taxon>
        <taxon>Cupriavidus</taxon>
    </lineage>
</organism>
<sequence length="69" mass="7324">MDLVSGGKEKVTRQRAGCAGMKTAQNAPIAPHERMASAAATTWVGKLAGHATPTSGHRRHERLLLPKPL</sequence>
<reference evidence="2 3" key="1">
    <citation type="submission" date="2020-08" db="EMBL/GenBank/DDBJ databases">
        <title>Genomic Encyclopedia of Type Strains, Phase IV (KMG-V): Genome sequencing to study the core and pangenomes of soil and plant-associated prokaryotes.</title>
        <authorList>
            <person name="Whitman W."/>
        </authorList>
    </citation>
    <scope>NUCLEOTIDE SEQUENCE [LARGE SCALE GENOMIC DNA]</scope>
    <source>
        <strain evidence="2 3">SLV-2362</strain>
    </source>
</reference>
<dbReference type="AlphaFoldDB" id="A0A7W4U179"/>
<evidence type="ECO:0000256" key="1">
    <source>
        <dbReference type="SAM" id="MobiDB-lite"/>
    </source>
</evidence>
<dbReference type="RefSeq" id="WP_133250508.1">
    <property type="nucleotide sequence ID" value="NZ_FMAD01000001.1"/>
</dbReference>
<protein>
    <submittedName>
        <fullName evidence="2">Uncharacterized protein</fullName>
    </submittedName>
</protein>
<dbReference type="EMBL" id="JACHWF010000001">
    <property type="protein sequence ID" value="MBB3005532.1"/>
    <property type="molecule type" value="Genomic_DNA"/>
</dbReference>
<dbReference type="Proteomes" id="UP000578036">
    <property type="component" value="Unassembled WGS sequence"/>
</dbReference>
<accession>A0A7W4U179</accession>
<gene>
    <name evidence="2" type="ORF">FHX61_000148</name>
</gene>
<evidence type="ECO:0000313" key="2">
    <source>
        <dbReference type="EMBL" id="MBB3005532.1"/>
    </source>
</evidence>
<name>A0A7W4U179_9BURK</name>
<comment type="caution">
    <text evidence="2">The sequence shown here is derived from an EMBL/GenBank/DDBJ whole genome shotgun (WGS) entry which is preliminary data.</text>
</comment>
<proteinExistence type="predicted"/>
<evidence type="ECO:0000313" key="3">
    <source>
        <dbReference type="Proteomes" id="UP000578036"/>
    </source>
</evidence>